<dbReference type="EMBL" id="JAFDVH010000022">
    <property type="protein sequence ID" value="KAG7457067.1"/>
    <property type="molecule type" value="Genomic_DNA"/>
</dbReference>
<reference evidence="1" key="1">
    <citation type="submission" date="2021-01" db="EMBL/GenBank/DDBJ databases">
        <authorList>
            <person name="Zahm M."/>
            <person name="Roques C."/>
            <person name="Cabau C."/>
            <person name="Klopp C."/>
            <person name="Donnadieu C."/>
            <person name="Jouanno E."/>
            <person name="Lampietro C."/>
            <person name="Louis A."/>
            <person name="Herpin A."/>
            <person name="Echchiki A."/>
            <person name="Berthelot C."/>
            <person name="Parey E."/>
            <person name="Roest-Crollius H."/>
            <person name="Braasch I."/>
            <person name="Postlethwait J."/>
            <person name="Bobe J."/>
            <person name="Montfort J."/>
            <person name="Bouchez O."/>
            <person name="Begum T."/>
            <person name="Mejri S."/>
            <person name="Adams A."/>
            <person name="Chen W.-J."/>
            <person name="Guiguen Y."/>
        </authorList>
    </citation>
    <scope>NUCLEOTIDE SEQUENCE</scope>
    <source>
        <strain evidence="1">YG-15Mar2019-1</strain>
        <tissue evidence="1">Brain</tissue>
    </source>
</reference>
<evidence type="ECO:0000313" key="1">
    <source>
        <dbReference type="EMBL" id="KAG7457067.1"/>
    </source>
</evidence>
<organism evidence="1 2">
    <name type="scientific">Megalops atlanticus</name>
    <name type="common">Tarpon</name>
    <name type="synonym">Clupea gigantea</name>
    <dbReference type="NCBI Taxonomy" id="7932"/>
    <lineage>
        <taxon>Eukaryota</taxon>
        <taxon>Metazoa</taxon>
        <taxon>Chordata</taxon>
        <taxon>Craniata</taxon>
        <taxon>Vertebrata</taxon>
        <taxon>Euteleostomi</taxon>
        <taxon>Actinopterygii</taxon>
        <taxon>Neopterygii</taxon>
        <taxon>Teleostei</taxon>
        <taxon>Elopiformes</taxon>
        <taxon>Megalopidae</taxon>
        <taxon>Megalops</taxon>
    </lineage>
</organism>
<keyword evidence="2" id="KW-1185">Reference proteome</keyword>
<protein>
    <submittedName>
        <fullName evidence="1">Uncharacterized protein</fullName>
    </submittedName>
</protein>
<sequence length="106" mass="12444">MTSLFRLGFLYDPGISHFPHQTSPNAHANTTLLSRPSPHRPPRRYLLGLCILRSWLQKKTARYIYLERISRVSREKCNYLRRSAIYCSSPPIQTYFFRTTRSVSVP</sequence>
<proteinExistence type="predicted"/>
<dbReference type="AlphaFoldDB" id="A0A9D3PCQ4"/>
<comment type="caution">
    <text evidence="1">The sequence shown here is derived from an EMBL/GenBank/DDBJ whole genome shotgun (WGS) entry which is preliminary data.</text>
</comment>
<gene>
    <name evidence="1" type="ORF">MATL_G00242710</name>
</gene>
<accession>A0A9D3PCQ4</accession>
<name>A0A9D3PCQ4_MEGAT</name>
<dbReference type="Proteomes" id="UP001046870">
    <property type="component" value="Chromosome 22"/>
</dbReference>
<dbReference type="OrthoDB" id="9922824at2759"/>
<evidence type="ECO:0000313" key="2">
    <source>
        <dbReference type="Proteomes" id="UP001046870"/>
    </source>
</evidence>